<evidence type="ECO:0000313" key="6">
    <source>
        <dbReference type="Proteomes" id="UP000005408"/>
    </source>
</evidence>
<evidence type="ECO:0000256" key="3">
    <source>
        <dbReference type="ARBA" id="ARBA00022786"/>
    </source>
</evidence>
<organism evidence="5 6">
    <name type="scientific">Magallana gigas</name>
    <name type="common">Pacific oyster</name>
    <name type="synonym">Crassostrea gigas</name>
    <dbReference type="NCBI Taxonomy" id="29159"/>
    <lineage>
        <taxon>Eukaryota</taxon>
        <taxon>Metazoa</taxon>
        <taxon>Spiralia</taxon>
        <taxon>Lophotrochozoa</taxon>
        <taxon>Mollusca</taxon>
        <taxon>Bivalvia</taxon>
        <taxon>Autobranchia</taxon>
        <taxon>Pteriomorphia</taxon>
        <taxon>Ostreida</taxon>
        <taxon>Ostreoidea</taxon>
        <taxon>Ostreidae</taxon>
        <taxon>Magallana</taxon>
    </lineage>
</organism>
<dbReference type="GO" id="GO:0019005">
    <property type="term" value="C:SCF ubiquitin ligase complex"/>
    <property type="evidence" value="ECO:0007669"/>
    <property type="project" value="TreeGrafter"/>
</dbReference>
<dbReference type="AlphaFoldDB" id="A0A8W8L1K8"/>
<comment type="pathway">
    <text evidence="2">Protein modification; protein ubiquitination.</text>
</comment>
<dbReference type="EnsemblMetazoa" id="G2592.3">
    <property type="protein sequence ID" value="G2592.3:cds"/>
    <property type="gene ID" value="G2592"/>
</dbReference>
<evidence type="ECO:0008006" key="7">
    <source>
        <dbReference type="Google" id="ProtNLM"/>
    </source>
</evidence>
<dbReference type="GO" id="GO:0005737">
    <property type="term" value="C:cytoplasm"/>
    <property type="evidence" value="ECO:0007669"/>
    <property type="project" value="TreeGrafter"/>
</dbReference>
<dbReference type="PANTHER" id="PTHR13123">
    <property type="entry name" value="LD30288P"/>
    <property type="match status" value="1"/>
</dbReference>
<accession>A0A8W8L1K8</accession>
<keyword evidence="4" id="KW-0539">Nucleus</keyword>
<dbReference type="InterPro" id="IPR040394">
    <property type="entry name" value="FBX25/32"/>
</dbReference>
<dbReference type="GO" id="GO:0016567">
    <property type="term" value="P:protein ubiquitination"/>
    <property type="evidence" value="ECO:0007669"/>
    <property type="project" value="TreeGrafter"/>
</dbReference>
<dbReference type="Proteomes" id="UP000005408">
    <property type="component" value="Unassembled WGS sequence"/>
</dbReference>
<dbReference type="GO" id="GO:0005634">
    <property type="term" value="C:nucleus"/>
    <property type="evidence" value="ECO:0007669"/>
    <property type="project" value="UniProtKB-SubCell"/>
</dbReference>
<name>A0A8W8L1K8_MAGGI</name>
<comment type="subcellular location">
    <subcellularLocation>
        <location evidence="1">Nucleus</location>
    </subcellularLocation>
</comment>
<reference evidence="5" key="1">
    <citation type="submission" date="2022-08" db="UniProtKB">
        <authorList>
            <consortium name="EnsemblMetazoa"/>
        </authorList>
    </citation>
    <scope>IDENTIFICATION</scope>
    <source>
        <strain evidence="5">05x7-T-G4-1.051#20</strain>
    </source>
</reference>
<dbReference type="SUPFAM" id="SSF81383">
    <property type="entry name" value="F-box domain"/>
    <property type="match status" value="1"/>
</dbReference>
<dbReference type="InterPro" id="IPR036047">
    <property type="entry name" value="F-box-like_dom_sf"/>
</dbReference>
<evidence type="ECO:0000256" key="4">
    <source>
        <dbReference type="ARBA" id="ARBA00023242"/>
    </source>
</evidence>
<evidence type="ECO:0000313" key="5">
    <source>
        <dbReference type="EnsemblMetazoa" id="G2592.3:cds"/>
    </source>
</evidence>
<keyword evidence="6" id="KW-1185">Reference proteome</keyword>
<evidence type="ECO:0000256" key="1">
    <source>
        <dbReference type="ARBA" id="ARBA00004123"/>
    </source>
</evidence>
<proteinExistence type="predicted"/>
<dbReference type="PANTHER" id="PTHR13123:SF7">
    <property type="entry name" value="LD30288P"/>
    <property type="match status" value="1"/>
</dbReference>
<keyword evidence="3" id="KW-0833">Ubl conjugation pathway</keyword>
<sequence>MPFLSRDWRSPGDQWVRTSEGWERLKLWRIKIFERMNENILARLLRLAVSEYDDTWHKHQPHIHYIKGISKERKVMTSLSEAFVHLDMTGAVRDIRRFNYVKKLMFLLLTRNFRYLSGTSQKNIINILEEMTNQVLKTDTNVPAMKALLNCAVNTLTDGQYSHIGSECLWNKHRATVSKTVAKLEKYQLKQRHCDGKPTLDDLPEDCLRCIFRKLSNHSDIIHTGQTNQTNHTVSSHMLLWKQLCFFHFTDQQLLVFLPQELEINEDRVNWRYIYRRCYKYTSSFGRQTSFHLRFGMKDIFADHLAICCHCDTLFWQSIGHPCFSDSELKSRPLSPEAFLDLFVL</sequence>
<protein>
    <recommendedName>
        <fullName evidence="7">F-box only protein 25</fullName>
    </recommendedName>
</protein>
<evidence type="ECO:0000256" key="2">
    <source>
        <dbReference type="ARBA" id="ARBA00004906"/>
    </source>
</evidence>